<dbReference type="GO" id="GO:0003677">
    <property type="term" value="F:DNA binding"/>
    <property type="evidence" value="ECO:0007669"/>
    <property type="project" value="InterPro"/>
</dbReference>
<dbReference type="EMBL" id="SKFH01000004">
    <property type="protein sequence ID" value="TCZ73919.1"/>
    <property type="molecule type" value="Genomic_DNA"/>
</dbReference>
<accession>A0A4R4E3C9</accession>
<dbReference type="SMART" id="SM00422">
    <property type="entry name" value="HTH_MERR"/>
    <property type="match status" value="1"/>
</dbReference>
<dbReference type="RefSeq" id="WP_131850919.1">
    <property type="nucleotide sequence ID" value="NZ_SKFH01000004.1"/>
</dbReference>
<dbReference type="Proteomes" id="UP000295164">
    <property type="component" value="Unassembled WGS sequence"/>
</dbReference>
<dbReference type="Gene3D" id="1.10.1660.10">
    <property type="match status" value="1"/>
</dbReference>
<dbReference type="AlphaFoldDB" id="A0A4R4E3C9"/>
<organism evidence="2 3">
    <name type="scientific">Flaviaesturariibacter aridisoli</name>
    <dbReference type="NCBI Taxonomy" id="2545761"/>
    <lineage>
        <taxon>Bacteria</taxon>
        <taxon>Pseudomonadati</taxon>
        <taxon>Bacteroidota</taxon>
        <taxon>Chitinophagia</taxon>
        <taxon>Chitinophagales</taxon>
        <taxon>Chitinophagaceae</taxon>
        <taxon>Flaviaestuariibacter</taxon>
    </lineage>
</organism>
<dbReference type="GO" id="GO:0031419">
    <property type="term" value="F:cobalamin binding"/>
    <property type="evidence" value="ECO:0007669"/>
    <property type="project" value="InterPro"/>
</dbReference>
<dbReference type="Pfam" id="PF02607">
    <property type="entry name" value="B12-binding_2"/>
    <property type="match status" value="1"/>
</dbReference>
<dbReference type="InterPro" id="IPR003759">
    <property type="entry name" value="Cbl-bd_cap"/>
</dbReference>
<dbReference type="InterPro" id="IPR036724">
    <property type="entry name" value="Cobalamin-bd_sf"/>
</dbReference>
<dbReference type="Pfam" id="PF13411">
    <property type="entry name" value="MerR_1"/>
    <property type="match status" value="1"/>
</dbReference>
<proteinExistence type="predicted"/>
<dbReference type="Gene3D" id="1.10.1240.10">
    <property type="entry name" value="Methionine synthase domain"/>
    <property type="match status" value="1"/>
</dbReference>
<evidence type="ECO:0000259" key="1">
    <source>
        <dbReference type="PROSITE" id="PS50937"/>
    </source>
</evidence>
<comment type="caution">
    <text evidence="2">The sequence shown here is derived from an EMBL/GenBank/DDBJ whole genome shotgun (WGS) entry which is preliminary data.</text>
</comment>
<dbReference type="InterPro" id="IPR000551">
    <property type="entry name" value="MerR-type_HTH_dom"/>
</dbReference>
<sequence length="291" mass="33286">MERFTIRDIENLCHIRAHTLRIWEQRYGFFQAKRKESKHRFYDGEDLRLLLQVAFLYHGGWKVSRIAALTRSGMEEAVRAGAASPVTNEQDILTLISAAADFDEQSFRARLDSIVSQKGMEAAVLQVAFPFLQRVGHLWLTNNVIPAQEHFSANLIQHKIIAETEALPRRQPEHPPILLFTPRGEYHELPLLFLNYLLRSYGWSVFYLGANIEALHLPEAIRDKAGIFYLHLITNLTGELADDYLEKLCTTYPDKLIIASGSAVQPAQRAHRNLKLLKTDEAIRSFVRNGP</sequence>
<feature type="domain" description="HTH merR-type" evidence="1">
    <location>
        <begin position="3"/>
        <end position="72"/>
    </location>
</feature>
<dbReference type="OrthoDB" id="9800334at2"/>
<dbReference type="SUPFAM" id="SSF52242">
    <property type="entry name" value="Cobalamin (vitamin B12)-binding domain"/>
    <property type="match status" value="1"/>
</dbReference>
<evidence type="ECO:0000313" key="2">
    <source>
        <dbReference type="EMBL" id="TCZ73919.1"/>
    </source>
</evidence>
<protein>
    <submittedName>
        <fullName evidence="2">MerR family transcriptional regulator</fullName>
    </submittedName>
</protein>
<dbReference type="GO" id="GO:0006355">
    <property type="term" value="P:regulation of DNA-templated transcription"/>
    <property type="evidence" value="ECO:0007669"/>
    <property type="project" value="InterPro"/>
</dbReference>
<name>A0A4R4E3C9_9BACT</name>
<reference evidence="2 3" key="1">
    <citation type="submission" date="2019-03" db="EMBL/GenBank/DDBJ databases">
        <authorList>
            <person name="Kim M.K.M."/>
        </authorList>
    </citation>
    <scope>NUCLEOTIDE SEQUENCE [LARGE SCALE GENOMIC DNA]</scope>
    <source>
        <strain evidence="2 3">17J68-15</strain>
    </source>
</reference>
<gene>
    <name evidence="2" type="ORF">E0486_04360</name>
</gene>
<keyword evidence="3" id="KW-1185">Reference proteome</keyword>
<dbReference type="PROSITE" id="PS50937">
    <property type="entry name" value="HTH_MERR_2"/>
    <property type="match status" value="1"/>
</dbReference>
<dbReference type="SUPFAM" id="SSF46955">
    <property type="entry name" value="Putative DNA-binding domain"/>
    <property type="match status" value="1"/>
</dbReference>
<evidence type="ECO:0000313" key="3">
    <source>
        <dbReference type="Proteomes" id="UP000295164"/>
    </source>
</evidence>
<dbReference type="InterPro" id="IPR009061">
    <property type="entry name" value="DNA-bd_dom_put_sf"/>
</dbReference>
<dbReference type="GO" id="GO:0046872">
    <property type="term" value="F:metal ion binding"/>
    <property type="evidence" value="ECO:0007669"/>
    <property type="project" value="InterPro"/>
</dbReference>
<dbReference type="Gene3D" id="3.40.50.280">
    <property type="entry name" value="Cobalamin-binding domain"/>
    <property type="match status" value="1"/>
</dbReference>
<dbReference type="InterPro" id="IPR036594">
    <property type="entry name" value="Meth_synthase_dom"/>
</dbReference>